<keyword evidence="4 11" id="KW-0436">Ligase</keyword>
<dbReference type="AlphaFoldDB" id="A0A3M0Z3D4"/>
<proteinExistence type="inferred from homology"/>
<evidence type="ECO:0000256" key="7">
    <source>
        <dbReference type="ARBA" id="ARBA00022917"/>
    </source>
</evidence>
<evidence type="ECO:0000256" key="11">
    <source>
        <dbReference type="RuleBase" id="RU363038"/>
    </source>
</evidence>
<dbReference type="GO" id="GO:0004814">
    <property type="term" value="F:arginine-tRNA ligase activity"/>
    <property type="evidence" value="ECO:0007669"/>
    <property type="project" value="UniProtKB-UniRule"/>
</dbReference>
<evidence type="ECO:0000256" key="2">
    <source>
        <dbReference type="ARBA" id="ARBA00012837"/>
    </source>
</evidence>
<keyword evidence="6 11" id="KW-0067">ATP-binding</keyword>
<dbReference type="EMBL" id="RFKV01000030">
    <property type="protein sequence ID" value="RMD77475.1"/>
    <property type="molecule type" value="Genomic_DNA"/>
</dbReference>
<evidence type="ECO:0000256" key="6">
    <source>
        <dbReference type="ARBA" id="ARBA00022840"/>
    </source>
</evidence>
<dbReference type="Pfam" id="PF05746">
    <property type="entry name" value="DALR_1"/>
    <property type="match status" value="1"/>
</dbReference>
<accession>A0A3M0Z3D4</accession>
<dbReference type="PANTHER" id="PTHR11956:SF5">
    <property type="entry name" value="ARGININE--TRNA LIGASE, CYTOPLASMIC"/>
    <property type="match status" value="1"/>
</dbReference>
<dbReference type="GO" id="GO:0006420">
    <property type="term" value="P:arginyl-tRNA aminoacylation"/>
    <property type="evidence" value="ECO:0007669"/>
    <property type="project" value="UniProtKB-UniRule"/>
</dbReference>
<dbReference type="InterPro" id="IPR001278">
    <property type="entry name" value="Arg-tRNA-ligase"/>
</dbReference>
<dbReference type="InterPro" id="IPR008909">
    <property type="entry name" value="DALR_anticod-bd"/>
</dbReference>
<name>A0A3M0Z3D4_9BACT</name>
<dbReference type="InterPro" id="IPR036695">
    <property type="entry name" value="Arg-tRNA-synth_N_sf"/>
</dbReference>
<keyword evidence="8 11" id="KW-0030">Aminoacyl-tRNA synthetase</keyword>
<comment type="similarity">
    <text evidence="1 11">Belongs to the class-I aminoacyl-tRNA synthetase family.</text>
</comment>
<dbReference type="InterPro" id="IPR009080">
    <property type="entry name" value="tRNAsynth_Ia_anticodon-bd"/>
</dbReference>
<evidence type="ECO:0000256" key="1">
    <source>
        <dbReference type="ARBA" id="ARBA00005594"/>
    </source>
</evidence>
<dbReference type="SMART" id="SM01016">
    <property type="entry name" value="Arg_tRNA_synt_N"/>
    <property type="match status" value="1"/>
</dbReference>
<dbReference type="PRINTS" id="PR01038">
    <property type="entry name" value="TRNASYNTHARG"/>
</dbReference>
<dbReference type="PROSITE" id="PS00178">
    <property type="entry name" value="AA_TRNA_LIGASE_I"/>
    <property type="match status" value="1"/>
</dbReference>
<dbReference type="SUPFAM" id="SSF52374">
    <property type="entry name" value="Nucleotidylyl transferase"/>
    <property type="match status" value="1"/>
</dbReference>
<evidence type="ECO:0000256" key="4">
    <source>
        <dbReference type="ARBA" id="ARBA00022598"/>
    </source>
</evidence>
<comment type="catalytic activity">
    <reaction evidence="9">
        <text>tRNA(Arg) + L-arginine + ATP = L-arginyl-tRNA(Arg) + AMP + diphosphate</text>
        <dbReference type="Rhea" id="RHEA:20301"/>
        <dbReference type="Rhea" id="RHEA-COMP:9658"/>
        <dbReference type="Rhea" id="RHEA-COMP:9673"/>
        <dbReference type="ChEBI" id="CHEBI:30616"/>
        <dbReference type="ChEBI" id="CHEBI:32682"/>
        <dbReference type="ChEBI" id="CHEBI:33019"/>
        <dbReference type="ChEBI" id="CHEBI:78442"/>
        <dbReference type="ChEBI" id="CHEBI:78513"/>
        <dbReference type="ChEBI" id="CHEBI:456215"/>
        <dbReference type="EC" id="6.1.1.19"/>
    </reaction>
</comment>
<dbReference type="Proteomes" id="UP000269410">
    <property type="component" value="Unassembled WGS sequence"/>
</dbReference>
<feature type="domain" description="Arginyl tRNA synthetase N-terminal" evidence="13">
    <location>
        <begin position="8"/>
        <end position="111"/>
    </location>
</feature>
<evidence type="ECO:0000259" key="12">
    <source>
        <dbReference type="SMART" id="SM00836"/>
    </source>
</evidence>
<dbReference type="SUPFAM" id="SSF47323">
    <property type="entry name" value="Anticodon-binding domain of a subclass of class I aminoacyl-tRNA synthetases"/>
    <property type="match status" value="1"/>
</dbReference>
<feature type="domain" description="DALR anticodon binding" evidence="12">
    <location>
        <begin position="512"/>
        <end position="628"/>
    </location>
</feature>
<dbReference type="InterPro" id="IPR035684">
    <property type="entry name" value="ArgRS_core"/>
</dbReference>
<keyword evidence="7 11" id="KW-0648">Protein biosynthesis</keyword>
<keyword evidence="5 11" id="KW-0547">Nucleotide-binding</keyword>
<evidence type="ECO:0000259" key="13">
    <source>
        <dbReference type="SMART" id="SM01016"/>
    </source>
</evidence>
<reference evidence="14 15" key="1">
    <citation type="submission" date="2018-10" db="EMBL/GenBank/DDBJ databases">
        <title>Thermophilic Lithotrophy and Phototrophy in an Intertidal, Iron-rich, Geothermal Spring.</title>
        <authorList>
            <person name="Ward L.M."/>
            <person name="Idei A."/>
            <person name="Nakagawa M."/>
            <person name="Ueno Y."/>
            <person name="Fischer W."/>
            <person name="Mcglynn S.E."/>
        </authorList>
    </citation>
    <scope>NUCLEOTIDE SEQUENCE [LARGE SCALE GENOMIC DNA]</scope>
    <source>
        <strain evidence="14">J137</strain>
    </source>
</reference>
<dbReference type="InterPro" id="IPR001412">
    <property type="entry name" value="aa-tRNA-synth_I_CS"/>
</dbReference>
<evidence type="ECO:0000256" key="10">
    <source>
        <dbReference type="NCBIfam" id="TIGR00456"/>
    </source>
</evidence>
<evidence type="ECO:0000256" key="8">
    <source>
        <dbReference type="ARBA" id="ARBA00023146"/>
    </source>
</evidence>
<organism evidence="14 15">
    <name type="scientific">Candidatus Dojkabacteria bacterium</name>
    <dbReference type="NCBI Taxonomy" id="2099670"/>
    <lineage>
        <taxon>Bacteria</taxon>
        <taxon>Candidatus Dojkabacteria</taxon>
    </lineage>
</organism>
<evidence type="ECO:0000313" key="15">
    <source>
        <dbReference type="Proteomes" id="UP000269410"/>
    </source>
</evidence>
<evidence type="ECO:0000256" key="5">
    <source>
        <dbReference type="ARBA" id="ARBA00022741"/>
    </source>
</evidence>
<dbReference type="SUPFAM" id="SSF55190">
    <property type="entry name" value="Arginyl-tRNA synthetase (ArgRS), N-terminal 'additional' domain"/>
    <property type="match status" value="1"/>
</dbReference>
<dbReference type="InterPro" id="IPR014729">
    <property type="entry name" value="Rossmann-like_a/b/a_fold"/>
</dbReference>
<dbReference type="InterPro" id="IPR005148">
    <property type="entry name" value="Arg-tRNA-synth_N"/>
</dbReference>
<dbReference type="Gene3D" id="3.30.1360.70">
    <property type="entry name" value="Arginyl tRNA synthetase N-terminal domain"/>
    <property type="match status" value="1"/>
</dbReference>
<protein>
    <recommendedName>
        <fullName evidence="2 10">Arginine--tRNA ligase</fullName>
        <ecNumber evidence="2 10">6.1.1.19</ecNumber>
    </recommendedName>
</protein>
<sequence length="628" mass="71797">MVAKNFKEIIKQTLISALTKSFPNLTNSGFDNLNDFQLVEISSDLSKGDFTSNIAFTLSKKFKMSPNQVAMQIVNELNKNQFFIDQKGGGSDPKLDFRAEFAPPGFINFFVGDSAFYYAIREALDKKENYGKSLNPKYCSYDQGKLISKKILIEHTSPNPNKEMHIGHLKNNVTGISISNLIRMQGGLVFNDMVNNNRGIAIAKLMWGYLKFARIEESTPTDLNYWFEHQDKWHTPETKRMFPGKFIDELYVLGANDCKENKDSEKIVKQLVVDWEAENPKNHALWELTQKWVWEGYKAVLERINGWQFDHVWNESDHYKMGKELVKKGLEMQIFSTTAEGAVITSLKKFALTDTVVLKSDGTSLYITQDIALTKLKKEKFNSDIMMWVIGPEQSLQMKQMFAVCSQLGIGKYSDFIHIPYGFILVKKPDGTIGKASSREGSYHVMDLLDEMKSKIYSYIKPEFTDKEKEEIAEKLAIASVKYSLLKVARNQDLVFDKDVSISTEGDSAPYILYSLVRAKALLKGQPDDLFTSEVKEEQINDQEKELTWQIAKFPDVVTAATNALNPALICNFCYELANKFNKFYSNCPILNAENENKKILRLQITKAFEINLQNALKILNIEWVDKM</sequence>
<dbReference type="Gene3D" id="1.10.730.10">
    <property type="entry name" value="Isoleucyl-tRNA Synthetase, Domain 1"/>
    <property type="match status" value="1"/>
</dbReference>
<evidence type="ECO:0000313" key="14">
    <source>
        <dbReference type="EMBL" id="RMD77475.1"/>
    </source>
</evidence>
<dbReference type="NCBIfam" id="TIGR00456">
    <property type="entry name" value="argS"/>
    <property type="match status" value="1"/>
</dbReference>
<dbReference type="Pfam" id="PF03485">
    <property type="entry name" value="Arg_tRNA_synt_N"/>
    <property type="match status" value="1"/>
</dbReference>
<evidence type="ECO:0000256" key="9">
    <source>
        <dbReference type="ARBA" id="ARBA00049339"/>
    </source>
</evidence>
<dbReference type="GO" id="GO:0005524">
    <property type="term" value="F:ATP binding"/>
    <property type="evidence" value="ECO:0007669"/>
    <property type="project" value="UniProtKB-KW"/>
</dbReference>
<gene>
    <name evidence="14" type="primary">argS</name>
    <name evidence="14" type="ORF">D6810_00915</name>
</gene>
<dbReference type="GO" id="GO:0005737">
    <property type="term" value="C:cytoplasm"/>
    <property type="evidence" value="ECO:0007669"/>
    <property type="project" value="UniProtKB-UniRule"/>
</dbReference>
<dbReference type="Pfam" id="PF00750">
    <property type="entry name" value="tRNA-synt_1d"/>
    <property type="match status" value="2"/>
</dbReference>
<evidence type="ECO:0000256" key="3">
    <source>
        <dbReference type="ARBA" id="ARBA00022490"/>
    </source>
</evidence>
<dbReference type="SMART" id="SM00836">
    <property type="entry name" value="DALR_1"/>
    <property type="match status" value="1"/>
</dbReference>
<dbReference type="Gene3D" id="3.40.50.620">
    <property type="entry name" value="HUPs"/>
    <property type="match status" value="1"/>
</dbReference>
<keyword evidence="3" id="KW-0963">Cytoplasm</keyword>
<comment type="caution">
    <text evidence="14">The sequence shown here is derived from an EMBL/GenBank/DDBJ whole genome shotgun (WGS) entry which is preliminary data.</text>
</comment>
<dbReference type="PANTHER" id="PTHR11956">
    <property type="entry name" value="ARGINYL-TRNA SYNTHETASE"/>
    <property type="match status" value="1"/>
</dbReference>
<dbReference type="EC" id="6.1.1.19" evidence="2 10"/>